<evidence type="ECO:0000313" key="1">
    <source>
        <dbReference type="EMBL" id="KAL3961465.1"/>
    </source>
</evidence>
<proteinExistence type="predicted"/>
<sequence>MSSLLKEAQELAQFSCANKRTVCFVGDMGTGKSHLINSLLDFKDLAKTGSSGGACTNVVTEYHFHDSHDFTVQVELFEPDELANNLVDPLRSYRAYHLKRAEMTSEDTPRFKIRAEEAENMFAYMFGERLGDKTFLLQDSEERVLRIFKGWAAGIVQEETKPPTSGLTLEKCSDLLMKLSSGQRLRDLNPARSRLTQICLRDCDEVFVTCDIMRATNDRSILDVFELARQQAITKVGIICTKTDGGEVGEAIKEYKDKRASCLQQLKELVDEQRENLDGLEAEYNDLTEEDGLIASDPGAVALAQDIADANLDKQRIEFRNEATTESLIKMYKAYQTPAMPQPNVFCVSSKMYRDHRDGDVRRALPYLELSGIMAVRQHCIAILSDSQHLAATDYMRHRVQALLDSIQVWAQSLTENADVQKHKALQEALVTIKTWLKESMFNSISRELKRSFDENIIQPLLMSIACPVNHGMGLYPNFRAESYDAFCRNWGVHAIKNQQRDYWNEEIIEGMVKDLKEPWETTQRSTITSLIGDIDDKIESHLETKCGTSAIKWLIRALRSTSSLTVGDIHKVYRRGKKEMSYLGVDALSCTRTSFIWKAMEPAYSQCNLTHGTGSHFRRQEIIRRKITDEALFRNLLDQWQQRYIQFADGMQTRMYAVMDLHLTKVRELLDIGQISPTEADSDVEFYERVEEALKEAEATHRRCLESLSA</sequence>
<comment type="caution">
    <text evidence="1">The sequence shown here is derived from an EMBL/GenBank/DDBJ whole genome shotgun (WGS) entry which is preliminary data.</text>
</comment>
<protein>
    <submittedName>
        <fullName evidence="1">Uncharacterized protein</fullName>
    </submittedName>
</protein>
<dbReference type="Proteomes" id="UP001638806">
    <property type="component" value="Unassembled WGS sequence"/>
</dbReference>
<keyword evidence="2" id="KW-1185">Reference proteome</keyword>
<organism evidence="1 2">
    <name type="scientific">Purpureocillium lilacinum</name>
    <name type="common">Paecilomyces lilacinus</name>
    <dbReference type="NCBI Taxonomy" id="33203"/>
    <lineage>
        <taxon>Eukaryota</taxon>
        <taxon>Fungi</taxon>
        <taxon>Dikarya</taxon>
        <taxon>Ascomycota</taxon>
        <taxon>Pezizomycotina</taxon>
        <taxon>Sordariomycetes</taxon>
        <taxon>Hypocreomycetidae</taxon>
        <taxon>Hypocreales</taxon>
        <taxon>Ophiocordycipitaceae</taxon>
        <taxon>Purpureocillium</taxon>
    </lineage>
</organism>
<name>A0ACC4DYP1_PURLI</name>
<reference evidence="1" key="1">
    <citation type="submission" date="2024-12" db="EMBL/GenBank/DDBJ databases">
        <title>Comparative genomics and development of molecular markers within Purpureocillium lilacinum and among Purpureocillium species.</title>
        <authorList>
            <person name="Yeh Z.-Y."/>
            <person name="Ni N.-T."/>
            <person name="Lo P.-H."/>
            <person name="Mushyakhwo K."/>
            <person name="Lin C.-F."/>
            <person name="Nai Y.-S."/>
        </authorList>
    </citation>
    <scope>NUCLEOTIDE SEQUENCE</scope>
    <source>
        <strain evidence="1">NCHU-NPUST-175</strain>
    </source>
</reference>
<evidence type="ECO:0000313" key="2">
    <source>
        <dbReference type="Proteomes" id="UP001638806"/>
    </source>
</evidence>
<gene>
    <name evidence="1" type="ORF">ACCO45_002988</name>
</gene>
<dbReference type="EMBL" id="JBGNUJ010000003">
    <property type="protein sequence ID" value="KAL3961465.1"/>
    <property type="molecule type" value="Genomic_DNA"/>
</dbReference>
<accession>A0ACC4DYP1</accession>